<proteinExistence type="predicted"/>
<name>A0ABQ2A290_9BACT</name>
<dbReference type="Proteomes" id="UP000637774">
    <property type="component" value="Unassembled WGS sequence"/>
</dbReference>
<sequence>MLFTVDGIEFEICSMTGTGERDGAGCELWVMNDNLGGQIVMEIFRNDEAKKIEFSSWSDYTVPLAAVENLIQFQDEYWGRIFTPLS</sequence>
<gene>
    <name evidence="1" type="ORF">GCM10011495_12350</name>
</gene>
<evidence type="ECO:0000313" key="2">
    <source>
        <dbReference type="Proteomes" id="UP000637774"/>
    </source>
</evidence>
<protein>
    <submittedName>
        <fullName evidence="1">Uncharacterized protein</fullName>
    </submittedName>
</protein>
<accession>A0ABQ2A290</accession>
<dbReference type="EMBL" id="BMGY01000008">
    <property type="protein sequence ID" value="GGH83115.1"/>
    <property type="molecule type" value="Genomic_DNA"/>
</dbReference>
<dbReference type="RefSeq" id="WP_188561178.1">
    <property type="nucleotide sequence ID" value="NZ_BMGY01000008.1"/>
</dbReference>
<reference evidence="2" key="1">
    <citation type="journal article" date="2019" name="Int. J. Syst. Evol. Microbiol.">
        <title>The Global Catalogue of Microorganisms (GCM) 10K type strain sequencing project: providing services to taxonomists for standard genome sequencing and annotation.</title>
        <authorList>
            <consortium name="The Broad Institute Genomics Platform"/>
            <consortium name="The Broad Institute Genome Sequencing Center for Infectious Disease"/>
            <person name="Wu L."/>
            <person name="Ma J."/>
        </authorList>
    </citation>
    <scope>NUCLEOTIDE SEQUENCE [LARGE SCALE GENOMIC DNA]</scope>
    <source>
        <strain evidence="2">CGMCC 1.14966</strain>
    </source>
</reference>
<keyword evidence="2" id="KW-1185">Reference proteome</keyword>
<organism evidence="1 2">
    <name type="scientific">Hymenobacter frigidus</name>
    <dbReference type="NCBI Taxonomy" id="1524095"/>
    <lineage>
        <taxon>Bacteria</taxon>
        <taxon>Pseudomonadati</taxon>
        <taxon>Bacteroidota</taxon>
        <taxon>Cytophagia</taxon>
        <taxon>Cytophagales</taxon>
        <taxon>Hymenobacteraceae</taxon>
        <taxon>Hymenobacter</taxon>
    </lineage>
</organism>
<evidence type="ECO:0000313" key="1">
    <source>
        <dbReference type="EMBL" id="GGH83115.1"/>
    </source>
</evidence>
<comment type="caution">
    <text evidence="1">The sequence shown here is derived from an EMBL/GenBank/DDBJ whole genome shotgun (WGS) entry which is preliminary data.</text>
</comment>